<dbReference type="Gene3D" id="1.10.220.160">
    <property type="match status" value="1"/>
</dbReference>
<dbReference type="PANTHER" id="PTHR47111">
    <property type="entry name" value="BCDNA.LD29892"/>
    <property type="match status" value="1"/>
</dbReference>
<evidence type="ECO:0000259" key="5">
    <source>
        <dbReference type="PROSITE" id="PS50280"/>
    </source>
</evidence>
<dbReference type="InterPro" id="IPR002893">
    <property type="entry name" value="Znf_MYND"/>
</dbReference>
<dbReference type="AlphaFoldDB" id="A0A1Q3EXH6"/>
<dbReference type="Pfam" id="PF01753">
    <property type="entry name" value="zf-MYND"/>
    <property type="match status" value="1"/>
</dbReference>
<dbReference type="Gene3D" id="2.170.270.10">
    <property type="entry name" value="SET domain"/>
    <property type="match status" value="1"/>
</dbReference>
<evidence type="ECO:0008006" key="8">
    <source>
        <dbReference type="Google" id="ProtNLM"/>
    </source>
</evidence>
<dbReference type="EMBL" id="GFDL01015024">
    <property type="protein sequence ID" value="JAV20021.1"/>
    <property type="molecule type" value="Transcribed_RNA"/>
</dbReference>
<evidence type="ECO:0000256" key="4">
    <source>
        <dbReference type="PROSITE-ProRule" id="PRU00134"/>
    </source>
</evidence>
<dbReference type="GO" id="GO:0008170">
    <property type="term" value="F:N-methyltransferase activity"/>
    <property type="evidence" value="ECO:0007669"/>
    <property type="project" value="UniProtKB-ARBA"/>
</dbReference>
<dbReference type="SUPFAM" id="SSF144232">
    <property type="entry name" value="HIT/MYND zinc finger-like"/>
    <property type="match status" value="1"/>
</dbReference>
<reference evidence="7" key="1">
    <citation type="submission" date="2017-01" db="EMBL/GenBank/DDBJ databases">
        <title>A deep insight into the sialotranscriptome of adult male and female Cluex tarsalis mosquitoes.</title>
        <authorList>
            <person name="Ribeiro J.M."/>
            <person name="Moreira F."/>
            <person name="Bernard K.A."/>
            <person name="Calvo E."/>
        </authorList>
    </citation>
    <scope>NUCLEOTIDE SEQUENCE</scope>
    <source>
        <strain evidence="7">Kern County</strain>
        <tissue evidence="7">Salivary glands</tissue>
    </source>
</reference>
<keyword evidence="3" id="KW-0862">Zinc</keyword>
<evidence type="ECO:0000256" key="2">
    <source>
        <dbReference type="ARBA" id="ARBA00022771"/>
    </source>
</evidence>
<dbReference type="CDD" id="cd20071">
    <property type="entry name" value="SET_SMYD"/>
    <property type="match status" value="1"/>
</dbReference>
<dbReference type="Pfam" id="PF00856">
    <property type="entry name" value="SET"/>
    <property type="match status" value="1"/>
</dbReference>
<dbReference type="GO" id="GO:0008757">
    <property type="term" value="F:S-adenosylmethionine-dependent methyltransferase activity"/>
    <property type="evidence" value="ECO:0007669"/>
    <property type="project" value="UniProtKB-ARBA"/>
</dbReference>
<dbReference type="Gene3D" id="1.25.40.10">
    <property type="entry name" value="Tetratricopeptide repeat domain"/>
    <property type="match status" value="1"/>
</dbReference>
<dbReference type="InterPro" id="IPR011990">
    <property type="entry name" value="TPR-like_helical_dom_sf"/>
</dbReference>
<dbReference type="PROSITE" id="PS50280">
    <property type="entry name" value="SET"/>
    <property type="match status" value="1"/>
</dbReference>
<organism evidence="7">
    <name type="scientific">Culex tarsalis</name>
    <name type="common">Encephalitis mosquito</name>
    <dbReference type="NCBI Taxonomy" id="7177"/>
    <lineage>
        <taxon>Eukaryota</taxon>
        <taxon>Metazoa</taxon>
        <taxon>Ecdysozoa</taxon>
        <taxon>Arthropoda</taxon>
        <taxon>Hexapoda</taxon>
        <taxon>Insecta</taxon>
        <taxon>Pterygota</taxon>
        <taxon>Neoptera</taxon>
        <taxon>Endopterygota</taxon>
        <taxon>Diptera</taxon>
        <taxon>Nematocera</taxon>
        <taxon>Culicoidea</taxon>
        <taxon>Culicidae</taxon>
        <taxon>Culicinae</taxon>
        <taxon>Culicini</taxon>
        <taxon>Culex</taxon>
        <taxon>Culex</taxon>
    </lineage>
</organism>
<dbReference type="PANTHER" id="PTHR47111:SF1">
    <property type="entry name" value="SET AND MYND DOMAIN-CONTAINING PROTEIN 4"/>
    <property type="match status" value="1"/>
</dbReference>
<keyword evidence="1" id="KW-0479">Metal-binding</keyword>
<accession>A0A1Q3EXH6</accession>
<dbReference type="PROSITE" id="PS50865">
    <property type="entry name" value="ZF_MYND_2"/>
    <property type="match status" value="1"/>
</dbReference>
<feature type="domain" description="SET" evidence="5">
    <location>
        <begin position="176"/>
        <end position="444"/>
    </location>
</feature>
<dbReference type="GO" id="GO:0008276">
    <property type="term" value="F:protein methyltransferase activity"/>
    <property type="evidence" value="ECO:0007669"/>
    <property type="project" value="UniProtKB-ARBA"/>
</dbReference>
<dbReference type="InterPro" id="IPR046341">
    <property type="entry name" value="SET_dom_sf"/>
</dbReference>
<evidence type="ECO:0000256" key="3">
    <source>
        <dbReference type="ARBA" id="ARBA00022833"/>
    </source>
</evidence>
<feature type="domain" description="MYND-type" evidence="6">
    <location>
        <begin position="221"/>
        <end position="261"/>
    </location>
</feature>
<dbReference type="SUPFAM" id="SSF82199">
    <property type="entry name" value="SET domain"/>
    <property type="match status" value="1"/>
</dbReference>
<name>A0A1Q3EXH6_CULTA</name>
<evidence type="ECO:0000259" key="6">
    <source>
        <dbReference type="PROSITE" id="PS50865"/>
    </source>
</evidence>
<evidence type="ECO:0000313" key="7">
    <source>
        <dbReference type="EMBL" id="JAV20021.1"/>
    </source>
</evidence>
<dbReference type="InterPro" id="IPR001214">
    <property type="entry name" value="SET_dom"/>
</dbReference>
<keyword evidence="2 4" id="KW-0863">Zinc-finger</keyword>
<proteinExistence type="predicted"/>
<dbReference type="SUPFAM" id="SSF48452">
    <property type="entry name" value="TPR-like"/>
    <property type="match status" value="1"/>
</dbReference>
<evidence type="ECO:0000256" key="1">
    <source>
        <dbReference type="ARBA" id="ARBA00022723"/>
    </source>
</evidence>
<dbReference type="GO" id="GO:0008270">
    <property type="term" value="F:zinc ion binding"/>
    <property type="evidence" value="ECO:0007669"/>
    <property type="project" value="UniProtKB-KW"/>
</dbReference>
<dbReference type="Gene3D" id="6.10.140.2220">
    <property type="match status" value="1"/>
</dbReference>
<protein>
    <recommendedName>
        <fullName evidence="8">SET domain-containing protein</fullName>
    </recommendedName>
</protein>
<sequence>MNQYNPPTVTRLQNDFCDHLQRGRNVLDPSLKQKEVLQLVISNGQLGSIQELGKSNATATTLRNTANRFYRERNFEDALTCYNESICYAEPDSDQLAMGYANRSAVYYEQGEYEFALYNIDLAKRNNYPEKLMPKLLAREDSCKQQIAAGHSKGTVPCPRMDINLDTSPTIPFMADEIGMKCDPKFGRGLYAERDFNPGDIILNEKIKLCGLDYYFTYQCCNQCGTKFNYSLIPCPTCPFFMFCSQECLELNWKLYHRFECSVATKLCSVSGISDMLLPRLFLYGLSQFEDDLQTMMAFCEPEVIDASNPLTLNLTNCNRLEVFKALHNTVPHIDVYMEDVVKSTAASYYAVFLMNPTVSSIFRTGDHRRFFLRSLLKNTRVAFALLTSSANAEGHTINVIRPIGSLLNHSCDPNAIVSIDSGRAKVILLRPVRKGEQIFTTNGPAWWLAEVSRELHFKCQCVACDLGPGGREWRKLMDRQFPPNALQDFRTLQAIINREETRIAAMLIAIQQFIKRYAHLHPQKKTFGSVLKLYNFFLCKADRDGNMAMNRTMLQAKFVEQ</sequence>